<dbReference type="EMBL" id="FOKQ01000021">
    <property type="protein sequence ID" value="SFC79259.1"/>
    <property type="molecule type" value="Genomic_DNA"/>
</dbReference>
<proteinExistence type="predicted"/>
<dbReference type="InterPro" id="IPR036439">
    <property type="entry name" value="Dockerin_dom_sf"/>
</dbReference>
<dbReference type="PROSITE" id="PS00018">
    <property type="entry name" value="EF_HAND_1"/>
    <property type="match status" value="2"/>
</dbReference>
<dbReference type="InterPro" id="IPR018247">
    <property type="entry name" value="EF_Hand_1_Ca_BS"/>
</dbReference>
<dbReference type="Pfam" id="PF13306">
    <property type="entry name" value="LRR_5"/>
    <property type="match status" value="1"/>
</dbReference>
<evidence type="ECO:0000313" key="4">
    <source>
        <dbReference type="Proteomes" id="UP000182192"/>
    </source>
</evidence>
<dbReference type="PANTHER" id="PTHR45661:SF3">
    <property type="entry name" value="IG-LIKE DOMAIN-CONTAINING PROTEIN"/>
    <property type="match status" value="1"/>
</dbReference>
<dbReference type="PROSITE" id="PS51766">
    <property type="entry name" value="DOCKERIN"/>
    <property type="match status" value="1"/>
</dbReference>
<feature type="chain" id="PRO_5010180235" evidence="1">
    <location>
        <begin position="22"/>
        <end position="583"/>
    </location>
</feature>
<dbReference type="InterPro" id="IPR016134">
    <property type="entry name" value="Dockerin_dom"/>
</dbReference>
<dbReference type="SUPFAM" id="SSF52058">
    <property type="entry name" value="L domain-like"/>
    <property type="match status" value="1"/>
</dbReference>
<dbReference type="InterPro" id="IPR002105">
    <property type="entry name" value="Dockerin_1_rpt"/>
</dbReference>
<dbReference type="GO" id="GO:0000272">
    <property type="term" value="P:polysaccharide catabolic process"/>
    <property type="evidence" value="ECO:0007669"/>
    <property type="project" value="InterPro"/>
</dbReference>
<sequence length="583" mass="64334">MKKKILSMTLALCLTLGSAAALPQGVFTDNTFITATAETEGLFEYTILDSGSAMITKYNGMADNVTIPETLGGKPVKLIGENAFYKNENIVTVKAPSTLVNISSNAFAYCSKLKKIENLKNSKLTYINNCAFYECGNLQMKKSDFPSSIAHIGALAFYKCPKLEGIDLSNAQTIEGGAFEGCTSLTSIEAPKVTNLGASVFKDCENLQSVTLSKNLKTLTNRMFQGCRKLKNFSIPKFVTSIGDYCLYNCDNYTYIEVPPCVTNIGEYALGWRYFKTSQVTGSEQITDAIYCYEKSRAATEKYVDAGYGYQSFSVIVIDCNHTYEDEVTKEATCTESGVMTHICSQCLDKYTTEIPALGHDWSEWKVTTPATEEKDGVETRTCNRCGEVETRPVAYVPGNVIDKVNFTITEPKVGQEISYMTTSDDPDLVNAWGIIKERRRRGRIYLWYEDETALNNEDTNIFKAGKTYTAVFSIHPVSEKDTFSDKLKVTVNGKPVDDLIINSDYASFSISYTLDNDFIIGDVNGDGVINVADISKVAAHVKGKKLLTEEQQKRADVNGDGKITVTDITKIAAHVKGKKLLS</sequence>
<dbReference type="SUPFAM" id="SSF63446">
    <property type="entry name" value="Type I dockerin domain"/>
    <property type="match status" value="1"/>
</dbReference>
<feature type="domain" description="Dockerin" evidence="2">
    <location>
        <begin position="517"/>
        <end position="583"/>
    </location>
</feature>
<gene>
    <name evidence="3" type="ORF">SAMN02910406_02387</name>
</gene>
<dbReference type="InterPro" id="IPR053139">
    <property type="entry name" value="Surface_bspA-like"/>
</dbReference>
<dbReference type="Pfam" id="PF00404">
    <property type="entry name" value="Dockerin_1"/>
    <property type="match status" value="1"/>
</dbReference>
<dbReference type="InterPro" id="IPR026906">
    <property type="entry name" value="LRR_5"/>
</dbReference>
<evidence type="ECO:0000256" key="1">
    <source>
        <dbReference type="SAM" id="SignalP"/>
    </source>
</evidence>
<feature type="signal peptide" evidence="1">
    <location>
        <begin position="1"/>
        <end position="21"/>
    </location>
</feature>
<dbReference type="InterPro" id="IPR032675">
    <property type="entry name" value="LRR_dom_sf"/>
</dbReference>
<dbReference type="Gene3D" id="3.80.10.10">
    <property type="entry name" value="Ribonuclease Inhibitor"/>
    <property type="match status" value="2"/>
</dbReference>
<dbReference type="RefSeq" id="WP_074962047.1">
    <property type="nucleotide sequence ID" value="NZ_FOKQ01000021.1"/>
</dbReference>
<reference evidence="3 4" key="1">
    <citation type="submission" date="2016-10" db="EMBL/GenBank/DDBJ databases">
        <authorList>
            <person name="de Groot N.N."/>
        </authorList>
    </citation>
    <scope>NUCLEOTIDE SEQUENCE [LARGE SCALE GENOMIC DNA]</scope>
    <source>
        <strain evidence="3 4">AR67</strain>
    </source>
</reference>
<dbReference type="CDD" id="cd14256">
    <property type="entry name" value="Dockerin_I"/>
    <property type="match status" value="1"/>
</dbReference>
<evidence type="ECO:0000313" key="3">
    <source>
        <dbReference type="EMBL" id="SFC79259.1"/>
    </source>
</evidence>
<protein>
    <submittedName>
        <fullName evidence="3">Leucine rich repeat-containing protein</fullName>
    </submittedName>
</protein>
<dbReference type="Gene3D" id="1.10.1330.10">
    <property type="entry name" value="Dockerin domain"/>
    <property type="match status" value="1"/>
</dbReference>
<keyword evidence="1" id="KW-0732">Signal</keyword>
<dbReference type="PANTHER" id="PTHR45661">
    <property type="entry name" value="SURFACE ANTIGEN"/>
    <property type="match status" value="1"/>
</dbReference>
<dbReference type="GO" id="GO:0004553">
    <property type="term" value="F:hydrolase activity, hydrolyzing O-glycosyl compounds"/>
    <property type="evidence" value="ECO:0007669"/>
    <property type="project" value="InterPro"/>
</dbReference>
<evidence type="ECO:0000259" key="2">
    <source>
        <dbReference type="PROSITE" id="PS51766"/>
    </source>
</evidence>
<dbReference type="OrthoDB" id="1819527at2"/>
<accession>A0A1I1M1J7</accession>
<name>A0A1I1M1J7_RUMAL</name>
<dbReference type="Proteomes" id="UP000182192">
    <property type="component" value="Unassembled WGS sequence"/>
</dbReference>
<dbReference type="AlphaFoldDB" id="A0A1I1M1J7"/>
<organism evidence="3 4">
    <name type="scientific">Ruminococcus albus</name>
    <dbReference type="NCBI Taxonomy" id="1264"/>
    <lineage>
        <taxon>Bacteria</taxon>
        <taxon>Bacillati</taxon>
        <taxon>Bacillota</taxon>
        <taxon>Clostridia</taxon>
        <taxon>Eubacteriales</taxon>
        <taxon>Oscillospiraceae</taxon>
        <taxon>Ruminococcus</taxon>
    </lineage>
</organism>